<dbReference type="SMART" id="SM00900">
    <property type="entry name" value="FMN_bind"/>
    <property type="match status" value="1"/>
</dbReference>
<keyword evidence="3" id="KW-0285">Flavoprotein</keyword>
<evidence type="ECO:0000256" key="4">
    <source>
        <dbReference type="ARBA" id="ARBA00022643"/>
    </source>
</evidence>
<dbReference type="GO" id="GO:0010181">
    <property type="term" value="F:FMN binding"/>
    <property type="evidence" value="ECO:0007669"/>
    <property type="project" value="InterPro"/>
</dbReference>
<gene>
    <name evidence="8" type="ORF">MNBD_GAMMA16-1608</name>
</gene>
<keyword evidence="4" id="KW-0288">FMN</keyword>
<evidence type="ECO:0000313" key="8">
    <source>
        <dbReference type="EMBL" id="VAW88578.1"/>
    </source>
</evidence>
<reference evidence="8" key="1">
    <citation type="submission" date="2018-06" db="EMBL/GenBank/DDBJ databases">
        <authorList>
            <person name="Zhirakovskaya E."/>
        </authorList>
    </citation>
    <scope>NUCLEOTIDE SEQUENCE</scope>
</reference>
<dbReference type="PIRSF" id="PIRSF006091">
    <property type="entry name" value="E_trnsport_RnfG"/>
    <property type="match status" value="1"/>
</dbReference>
<protein>
    <submittedName>
        <fullName evidence="8">Electron transport complex protein RnfG</fullName>
    </submittedName>
</protein>
<dbReference type="GO" id="GO:0005886">
    <property type="term" value="C:plasma membrane"/>
    <property type="evidence" value="ECO:0007669"/>
    <property type="project" value="InterPro"/>
</dbReference>
<feature type="transmembrane region" description="Helical" evidence="6">
    <location>
        <begin position="12"/>
        <end position="31"/>
    </location>
</feature>
<evidence type="ECO:0000256" key="2">
    <source>
        <dbReference type="ARBA" id="ARBA00022553"/>
    </source>
</evidence>
<keyword evidence="2" id="KW-0597">Phosphoprotein</keyword>
<dbReference type="PANTHER" id="PTHR36118:SF1">
    <property type="entry name" value="ION-TRANSLOCATING OXIDOREDUCTASE COMPLEX SUBUNIT G"/>
    <property type="match status" value="1"/>
</dbReference>
<keyword evidence="6" id="KW-0812">Transmembrane</keyword>
<dbReference type="InterPro" id="IPR010209">
    <property type="entry name" value="Ion_transpt_RnfG/RsxG"/>
</dbReference>
<dbReference type="NCBIfam" id="NF002519">
    <property type="entry name" value="PRK01908.1"/>
    <property type="match status" value="1"/>
</dbReference>
<dbReference type="HAMAP" id="MF_00479">
    <property type="entry name" value="RsxG_RnfG"/>
    <property type="match status" value="1"/>
</dbReference>
<keyword evidence="5" id="KW-0249">Electron transport</keyword>
<keyword evidence="1" id="KW-0813">Transport</keyword>
<evidence type="ECO:0000256" key="5">
    <source>
        <dbReference type="ARBA" id="ARBA00022982"/>
    </source>
</evidence>
<dbReference type="NCBIfam" id="TIGR01947">
    <property type="entry name" value="rnfG"/>
    <property type="match status" value="1"/>
</dbReference>
<dbReference type="EMBL" id="UOFO01000148">
    <property type="protein sequence ID" value="VAW88578.1"/>
    <property type="molecule type" value="Genomic_DNA"/>
</dbReference>
<evidence type="ECO:0000256" key="1">
    <source>
        <dbReference type="ARBA" id="ARBA00022448"/>
    </source>
</evidence>
<sequence length="215" mass="23484">MTTFVSKIRNAGIALTLFAIVGTGVVAFIFITTAERIVDNERLAIQNMLSTLVPTTQHDNDMFSDTITVLSPSLLGSKKPLTIYRARIDDEPVAAVFEVIAPNGYNGKIKILVAIHYDGIIAGVRIVSHKETPGLGDDIEIDRSDWVMSFDGHSLSNPTKKGWNVRKDGGEFDQFTGATITPRAVVKAVHNSLKYFSDQREEVFQLGSEAASDGK</sequence>
<proteinExistence type="inferred from homology"/>
<dbReference type="GO" id="GO:0022900">
    <property type="term" value="P:electron transport chain"/>
    <property type="evidence" value="ECO:0007669"/>
    <property type="project" value="InterPro"/>
</dbReference>
<accession>A0A3B0Z5E5</accession>
<name>A0A3B0Z5E5_9ZZZZ</name>
<keyword evidence="6" id="KW-0472">Membrane</keyword>
<feature type="domain" description="FMN-binding" evidence="7">
    <location>
        <begin position="104"/>
        <end position="196"/>
    </location>
</feature>
<dbReference type="GO" id="GO:0009055">
    <property type="term" value="F:electron transfer activity"/>
    <property type="evidence" value="ECO:0007669"/>
    <property type="project" value="InterPro"/>
</dbReference>
<dbReference type="PANTHER" id="PTHR36118">
    <property type="entry name" value="ION-TRANSLOCATING OXIDOREDUCTASE COMPLEX SUBUNIT G"/>
    <property type="match status" value="1"/>
</dbReference>
<keyword evidence="6" id="KW-1133">Transmembrane helix</keyword>
<organism evidence="8">
    <name type="scientific">hydrothermal vent metagenome</name>
    <dbReference type="NCBI Taxonomy" id="652676"/>
    <lineage>
        <taxon>unclassified sequences</taxon>
        <taxon>metagenomes</taxon>
        <taxon>ecological metagenomes</taxon>
    </lineage>
</organism>
<evidence type="ECO:0000256" key="3">
    <source>
        <dbReference type="ARBA" id="ARBA00022630"/>
    </source>
</evidence>
<dbReference type="InterPro" id="IPR007329">
    <property type="entry name" value="FMN-bd"/>
</dbReference>
<dbReference type="Pfam" id="PF04205">
    <property type="entry name" value="FMN_bind"/>
    <property type="match status" value="1"/>
</dbReference>
<evidence type="ECO:0000256" key="6">
    <source>
        <dbReference type="SAM" id="Phobius"/>
    </source>
</evidence>
<evidence type="ECO:0000259" key="7">
    <source>
        <dbReference type="SMART" id="SM00900"/>
    </source>
</evidence>
<dbReference type="AlphaFoldDB" id="A0A3B0Z5E5"/>